<dbReference type="Pfam" id="PF13692">
    <property type="entry name" value="Glyco_trans_1_4"/>
    <property type="match status" value="1"/>
</dbReference>
<sequence length="159" mass="17607">MQQELKAAAAHQESGKGPQRDKYLQQLRGMTFKHVAFRTLWLEPGDYPLLLGTADIGVSLHASSSGLDLPMKVVDMFGSGLPVFALAYSCIHELVEEGQTGLLFSDAPQLALNLQTLLTGFPAHPSSQLLHMQQRVAAQEQALRWEENWSKVAWPCIRP</sequence>
<dbReference type="Gene3D" id="3.40.50.2000">
    <property type="entry name" value="Glycogen Phosphorylase B"/>
    <property type="match status" value="1"/>
</dbReference>
<protein>
    <submittedName>
        <fullName evidence="10">Glyco_trans_4-like_N domain-containing protein</fullName>
    </submittedName>
</protein>
<gene>
    <name evidence="10" type="ORF">HaLaN_24728</name>
</gene>
<keyword evidence="4" id="KW-0808">Transferase</keyword>
<dbReference type="GO" id="GO:0005789">
    <property type="term" value="C:endoplasmic reticulum membrane"/>
    <property type="evidence" value="ECO:0007669"/>
    <property type="project" value="UniProtKB-SubCell"/>
</dbReference>
<evidence type="ECO:0000256" key="9">
    <source>
        <dbReference type="SAM" id="MobiDB-lite"/>
    </source>
</evidence>
<dbReference type="PANTHER" id="PTHR13036:SF0">
    <property type="entry name" value="CHITOBIOSYLDIPHOSPHODOLICHOL BETA-MANNOSYLTRANSFERASE"/>
    <property type="match status" value="1"/>
</dbReference>
<evidence type="ECO:0000256" key="8">
    <source>
        <dbReference type="ARBA" id="ARBA00023136"/>
    </source>
</evidence>
<evidence type="ECO:0000256" key="2">
    <source>
        <dbReference type="ARBA" id="ARBA00004922"/>
    </source>
</evidence>
<keyword evidence="6" id="KW-0256">Endoplasmic reticulum</keyword>
<keyword evidence="7" id="KW-1133">Transmembrane helix</keyword>
<comment type="caution">
    <text evidence="10">The sequence shown here is derived from an EMBL/GenBank/DDBJ whole genome shotgun (WGS) entry which is preliminary data.</text>
</comment>
<evidence type="ECO:0000256" key="4">
    <source>
        <dbReference type="ARBA" id="ARBA00022679"/>
    </source>
</evidence>
<comment type="subcellular location">
    <subcellularLocation>
        <location evidence="1">Endoplasmic reticulum membrane</location>
        <topology evidence="1">Single-pass membrane protein</topology>
    </subcellularLocation>
</comment>
<dbReference type="InterPro" id="IPR026051">
    <property type="entry name" value="ALG1-like"/>
</dbReference>
<keyword evidence="3" id="KW-0328">Glycosyltransferase</keyword>
<evidence type="ECO:0000256" key="7">
    <source>
        <dbReference type="ARBA" id="ARBA00022989"/>
    </source>
</evidence>
<dbReference type="Proteomes" id="UP000485058">
    <property type="component" value="Unassembled WGS sequence"/>
</dbReference>
<dbReference type="EMBL" id="BLLF01003167">
    <property type="protein sequence ID" value="GFH26557.1"/>
    <property type="molecule type" value="Genomic_DNA"/>
</dbReference>
<evidence type="ECO:0000256" key="5">
    <source>
        <dbReference type="ARBA" id="ARBA00022692"/>
    </source>
</evidence>
<evidence type="ECO:0000256" key="6">
    <source>
        <dbReference type="ARBA" id="ARBA00022824"/>
    </source>
</evidence>
<dbReference type="AlphaFoldDB" id="A0A699ZUJ5"/>
<feature type="region of interest" description="Disordered" evidence="9">
    <location>
        <begin position="1"/>
        <end position="20"/>
    </location>
</feature>
<dbReference type="PANTHER" id="PTHR13036">
    <property type="entry name" value="BETA1,4 MANNOSYLTRANSFERASE"/>
    <property type="match status" value="1"/>
</dbReference>
<comment type="pathway">
    <text evidence="2">Protein modification; protein glycosylation.</text>
</comment>
<dbReference type="GO" id="GO:0000030">
    <property type="term" value="F:mannosyltransferase activity"/>
    <property type="evidence" value="ECO:0007669"/>
    <property type="project" value="InterPro"/>
</dbReference>
<organism evidence="10 11">
    <name type="scientific">Haematococcus lacustris</name>
    <name type="common">Green alga</name>
    <name type="synonym">Haematococcus pluvialis</name>
    <dbReference type="NCBI Taxonomy" id="44745"/>
    <lineage>
        <taxon>Eukaryota</taxon>
        <taxon>Viridiplantae</taxon>
        <taxon>Chlorophyta</taxon>
        <taxon>core chlorophytes</taxon>
        <taxon>Chlorophyceae</taxon>
        <taxon>CS clade</taxon>
        <taxon>Chlamydomonadales</taxon>
        <taxon>Haematococcaceae</taxon>
        <taxon>Haematococcus</taxon>
    </lineage>
</organism>
<keyword evidence="11" id="KW-1185">Reference proteome</keyword>
<evidence type="ECO:0000256" key="1">
    <source>
        <dbReference type="ARBA" id="ARBA00004389"/>
    </source>
</evidence>
<keyword evidence="5" id="KW-0812">Transmembrane</keyword>
<dbReference type="SUPFAM" id="SSF53756">
    <property type="entry name" value="UDP-Glycosyltransferase/glycogen phosphorylase"/>
    <property type="match status" value="1"/>
</dbReference>
<proteinExistence type="predicted"/>
<reference evidence="10 11" key="1">
    <citation type="submission" date="2020-02" db="EMBL/GenBank/DDBJ databases">
        <title>Draft genome sequence of Haematococcus lacustris strain NIES-144.</title>
        <authorList>
            <person name="Morimoto D."/>
            <person name="Nakagawa S."/>
            <person name="Yoshida T."/>
            <person name="Sawayama S."/>
        </authorList>
    </citation>
    <scope>NUCLEOTIDE SEQUENCE [LARGE SCALE GENOMIC DNA]</scope>
    <source>
        <strain evidence="10 11">NIES-144</strain>
    </source>
</reference>
<keyword evidence="8" id="KW-0472">Membrane</keyword>
<evidence type="ECO:0000313" key="11">
    <source>
        <dbReference type="Proteomes" id="UP000485058"/>
    </source>
</evidence>
<evidence type="ECO:0000256" key="3">
    <source>
        <dbReference type="ARBA" id="ARBA00022676"/>
    </source>
</evidence>
<name>A0A699ZUJ5_HAELA</name>
<accession>A0A699ZUJ5</accession>
<evidence type="ECO:0000313" key="10">
    <source>
        <dbReference type="EMBL" id="GFH26557.1"/>
    </source>
</evidence>